<organism evidence="7 8">
    <name type="scientific">Allomyces macrogynus (strain ATCC 38327)</name>
    <name type="common">Allomyces javanicus var. macrogynus</name>
    <dbReference type="NCBI Taxonomy" id="578462"/>
    <lineage>
        <taxon>Eukaryota</taxon>
        <taxon>Fungi</taxon>
        <taxon>Fungi incertae sedis</taxon>
        <taxon>Blastocladiomycota</taxon>
        <taxon>Blastocladiomycetes</taxon>
        <taxon>Blastocladiales</taxon>
        <taxon>Blastocladiaceae</taxon>
        <taxon>Allomyces</taxon>
    </lineage>
</organism>
<comment type="subcellular location">
    <subcellularLocation>
        <location evidence="1">Nucleus</location>
    </subcellularLocation>
</comment>
<dbReference type="OMA" id="FTHRHAL"/>
<dbReference type="GO" id="GO:0003729">
    <property type="term" value="F:mRNA binding"/>
    <property type="evidence" value="ECO:0007669"/>
    <property type="project" value="TreeGrafter"/>
</dbReference>
<evidence type="ECO:0000256" key="3">
    <source>
        <dbReference type="ARBA" id="ARBA00023242"/>
    </source>
</evidence>
<dbReference type="GO" id="GO:0005730">
    <property type="term" value="C:nucleolus"/>
    <property type="evidence" value="ECO:0007669"/>
    <property type="project" value="TreeGrafter"/>
</dbReference>
<evidence type="ECO:0000259" key="6">
    <source>
        <dbReference type="PROSITE" id="PS50102"/>
    </source>
</evidence>
<feature type="domain" description="RRM" evidence="6">
    <location>
        <begin position="12"/>
        <end position="91"/>
    </location>
</feature>
<dbReference type="OrthoDB" id="267048at2759"/>
<feature type="compositionally biased region" description="Acidic residues" evidence="5">
    <location>
        <begin position="267"/>
        <end position="293"/>
    </location>
</feature>
<evidence type="ECO:0000313" key="7">
    <source>
        <dbReference type="EMBL" id="KNE67714.1"/>
    </source>
</evidence>
<protein>
    <recommendedName>
        <fullName evidence="6">RRM domain-containing protein</fullName>
    </recommendedName>
</protein>
<dbReference type="AlphaFoldDB" id="A0A0L0SZG1"/>
<dbReference type="STRING" id="578462.A0A0L0SZG1"/>
<sequence length="791" mass="85092">MGKHQKNDAGGGNLPAEDTSKSTVFVRGIPTSATIGPVRQCFVVADSADKSKNRGFGFVHFAMPEDAATALTQLATTPFKNKVLSLELAKKRERADDRNAKKRQRNVIEDTATQVMPSNKKPKITAETTARLIVRNLSFKCTPAILKAEFEKFGTIKEATMPRKYEPNGPYRGFGMVQFTRRSDAQRALEALNEAEICGRAVAVDWCLPQGQFLVAEGVPVDEVKKRLQDKFAKGHARPEDEADMEEMADADDRSARDRKPKLETTKEDDDDEDAMDEDGGEDVDAMDEDAASDADSAASGSENDDDDGNDSDESDADPAARMAAAKRARGGRLPSADEGTTVFVRNVPFDATEEELRECFAAFGKLLYVLITRDKDTDKPKGTAFACFADRAGADACLAEAAKTNHLAYSMSTTASLSTNAAPAPAPVPSSSSLLTPELPSALHDSPLVLAGRLLNVTRAVDRTKAAHLTAKEKSKRERRDKRNLYLLREGFQGDVAERRTNLEKNLGLYVSRTRVSFRKLPPTVDERALRAYARTAASTYLSQVVATGEDEDWPRHPDLENPDTFEDESSKRDLKAEVKAIRSGVFQAKVVRERDRVDSNGNLRSKGFGFVEFASHGAALACVRALLDSKSDAAVAAWKAALAVIEPTPKQKKGKGKKVTDGSDDEAASDDKDAAGEKPILPPVVHVEFAVENKQVVNMRDAKLKRQQKLAATDAKESASSSSAAGASSASSSSTGHRGHQGRGASATRGRPPSGRGGSGDRGGRGGSRGGSRGGGRGRGRGRGAPRRA</sequence>
<reference evidence="8" key="2">
    <citation type="submission" date="2009-11" db="EMBL/GenBank/DDBJ databases">
        <title>The Genome Sequence of Allomyces macrogynus strain ATCC 38327.</title>
        <authorList>
            <consortium name="The Broad Institute Genome Sequencing Platform"/>
            <person name="Russ C."/>
            <person name="Cuomo C."/>
            <person name="Shea T."/>
            <person name="Young S.K."/>
            <person name="Zeng Q."/>
            <person name="Koehrsen M."/>
            <person name="Haas B."/>
            <person name="Borodovsky M."/>
            <person name="Guigo R."/>
            <person name="Alvarado L."/>
            <person name="Berlin A."/>
            <person name="Borenstein D."/>
            <person name="Chen Z."/>
            <person name="Engels R."/>
            <person name="Freedman E."/>
            <person name="Gellesch M."/>
            <person name="Goldberg J."/>
            <person name="Griggs A."/>
            <person name="Gujja S."/>
            <person name="Heiman D."/>
            <person name="Hepburn T."/>
            <person name="Howarth C."/>
            <person name="Jen D."/>
            <person name="Larson L."/>
            <person name="Lewis B."/>
            <person name="Mehta T."/>
            <person name="Park D."/>
            <person name="Pearson M."/>
            <person name="Roberts A."/>
            <person name="Saif S."/>
            <person name="Shenoy N."/>
            <person name="Sisk P."/>
            <person name="Stolte C."/>
            <person name="Sykes S."/>
            <person name="Walk T."/>
            <person name="White J."/>
            <person name="Yandava C."/>
            <person name="Burger G."/>
            <person name="Gray M.W."/>
            <person name="Holland P.W.H."/>
            <person name="King N."/>
            <person name="Lang F.B.F."/>
            <person name="Roger A.J."/>
            <person name="Ruiz-Trillo I."/>
            <person name="Lander E."/>
            <person name="Nusbaum C."/>
        </authorList>
    </citation>
    <scope>NUCLEOTIDE SEQUENCE [LARGE SCALE GENOMIC DNA]</scope>
    <source>
        <strain evidence="8">ATCC 38327</strain>
    </source>
</reference>
<evidence type="ECO:0000256" key="4">
    <source>
        <dbReference type="PROSITE-ProRule" id="PRU00176"/>
    </source>
</evidence>
<keyword evidence="8" id="KW-1185">Reference proteome</keyword>
<dbReference type="PROSITE" id="PS50102">
    <property type="entry name" value="RRM"/>
    <property type="match status" value="3"/>
</dbReference>
<dbReference type="InterPro" id="IPR012677">
    <property type="entry name" value="Nucleotide-bd_a/b_plait_sf"/>
</dbReference>
<accession>A0A0L0SZG1</accession>
<feature type="compositionally biased region" description="Low complexity" evidence="5">
    <location>
        <begin position="720"/>
        <end position="736"/>
    </location>
</feature>
<feature type="compositionally biased region" description="Gly residues" evidence="5">
    <location>
        <begin position="757"/>
        <end position="777"/>
    </location>
</feature>
<evidence type="ECO:0000256" key="2">
    <source>
        <dbReference type="ARBA" id="ARBA00022884"/>
    </source>
</evidence>
<proteinExistence type="predicted"/>
<feature type="compositionally biased region" description="Basic residues" evidence="5">
    <location>
        <begin position="778"/>
        <end position="791"/>
    </location>
</feature>
<dbReference type="VEuPathDB" id="FungiDB:AMAG_12445"/>
<gene>
    <name evidence="7" type="ORF">AMAG_12445</name>
</gene>
<feature type="region of interest" description="Disordered" evidence="5">
    <location>
        <begin position="231"/>
        <end position="338"/>
    </location>
</feature>
<dbReference type="eggNOG" id="KOG0127">
    <property type="taxonomic scope" value="Eukaryota"/>
</dbReference>
<evidence type="ECO:0000256" key="1">
    <source>
        <dbReference type="ARBA" id="ARBA00004123"/>
    </source>
</evidence>
<name>A0A0L0SZG1_ALLM3</name>
<feature type="compositionally biased region" description="Acidic residues" evidence="5">
    <location>
        <begin position="241"/>
        <end position="250"/>
    </location>
</feature>
<reference evidence="7 8" key="1">
    <citation type="submission" date="2009-11" db="EMBL/GenBank/DDBJ databases">
        <title>Annotation of Allomyces macrogynus ATCC 38327.</title>
        <authorList>
            <consortium name="The Broad Institute Genome Sequencing Platform"/>
            <person name="Russ C."/>
            <person name="Cuomo C."/>
            <person name="Burger G."/>
            <person name="Gray M.W."/>
            <person name="Holland P.W.H."/>
            <person name="King N."/>
            <person name="Lang F.B.F."/>
            <person name="Roger A.J."/>
            <person name="Ruiz-Trillo I."/>
            <person name="Young S.K."/>
            <person name="Zeng Q."/>
            <person name="Gargeya S."/>
            <person name="Fitzgerald M."/>
            <person name="Haas B."/>
            <person name="Abouelleil A."/>
            <person name="Alvarado L."/>
            <person name="Arachchi H.M."/>
            <person name="Berlin A."/>
            <person name="Chapman S.B."/>
            <person name="Gearin G."/>
            <person name="Goldberg J."/>
            <person name="Griggs A."/>
            <person name="Gujja S."/>
            <person name="Hansen M."/>
            <person name="Heiman D."/>
            <person name="Howarth C."/>
            <person name="Larimer J."/>
            <person name="Lui A."/>
            <person name="MacDonald P.J.P."/>
            <person name="McCowen C."/>
            <person name="Montmayeur A."/>
            <person name="Murphy C."/>
            <person name="Neiman D."/>
            <person name="Pearson M."/>
            <person name="Priest M."/>
            <person name="Roberts A."/>
            <person name="Saif S."/>
            <person name="Shea T."/>
            <person name="Sisk P."/>
            <person name="Stolte C."/>
            <person name="Sykes S."/>
            <person name="Wortman J."/>
            <person name="Nusbaum C."/>
            <person name="Birren B."/>
        </authorList>
    </citation>
    <scope>NUCLEOTIDE SEQUENCE [LARGE SCALE GENOMIC DNA]</scope>
    <source>
        <strain evidence="7 8">ATCC 38327</strain>
    </source>
</reference>
<feature type="compositionally biased region" description="Acidic residues" evidence="5">
    <location>
        <begin position="303"/>
        <end position="317"/>
    </location>
</feature>
<dbReference type="CDD" id="cd12414">
    <property type="entry name" value="RRM2_RBM28_like"/>
    <property type="match status" value="1"/>
</dbReference>
<dbReference type="Gene3D" id="3.30.70.330">
    <property type="match status" value="4"/>
</dbReference>
<evidence type="ECO:0000313" key="8">
    <source>
        <dbReference type="Proteomes" id="UP000054350"/>
    </source>
</evidence>
<dbReference type="Proteomes" id="UP000054350">
    <property type="component" value="Unassembled WGS sequence"/>
</dbReference>
<feature type="region of interest" description="Disordered" evidence="5">
    <location>
        <begin position="651"/>
        <end position="681"/>
    </location>
</feature>
<keyword evidence="3" id="KW-0539">Nucleus</keyword>
<feature type="domain" description="RRM" evidence="6">
    <location>
        <begin position="341"/>
        <end position="463"/>
    </location>
</feature>
<feature type="compositionally biased region" description="Basic and acidic residues" evidence="5">
    <location>
        <begin position="251"/>
        <end position="266"/>
    </location>
</feature>
<keyword evidence="2 4" id="KW-0694">RNA-binding</keyword>
<dbReference type="PANTHER" id="PTHR48039:SF1">
    <property type="entry name" value="RNA BINDING MOTIF PROTEIN 14 ISOFORM X1"/>
    <property type="match status" value="1"/>
</dbReference>
<dbReference type="PANTHER" id="PTHR48039">
    <property type="entry name" value="RNA-BINDING MOTIF PROTEIN 14B"/>
    <property type="match status" value="1"/>
</dbReference>
<dbReference type="Pfam" id="PF00076">
    <property type="entry name" value="RRM_1"/>
    <property type="match status" value="3"/>
</dbReference>
<dbReference type="EMBL" id="GG745354">
    <property type="protein sequence ID" value="KNE67714.1"/>
    <property type="molecule type" value="Genomic_DNA"/>
</dbReference>
<feature type="region of interest" description="Disordered" evidence="5">
    <location>
        <begin position="553"/>
        <end position="573"/>
    </location>
</feature>
<dbReference type="InterPro" id="IPR000504">
    <property type="entry name" value="RRM_dom"/>
</dbReference>
<dbReference type="InterPro" id="IPR035979">
    <property type="entry name" value="RBD_domain_sf"/>
</dbReference>
<dbReference type="SUPFAM" id="SSF54928">
    <property type="entry name" value="RNA-binding domain, RBD"/>
    <property type="match status" value="3"/>
</dbReference>
<dbReference type="InterPro" id="IPR051945">
    <property type="entry name" value="RRM_MRD1_RNA_proc_ribogen"/>
</dbReference>
<feature type="compositionally biased region" description="Basic and acidic residues" evidence="5">
    <location>
        <begin position="231"/>
        <end position="240"/>
    </location>
</feature>
<feature type="region of interest" description="Disordered" evidence="5">
    <location>
        <begin position="710"/>
        <end position="791"/>
    </location>
</feature>
<evidence type="ECO:0000256" key="5">
    <source>
        <dbReference type="SAM" id="MobiDB-lite"/>
    </source>
</evidence>
<dbReference type="SMART" id="SM00360">
    <property type="entry name" value="RRM"/>
    <property type="match status" value="4"/>
</dbReference>
<feature type="domain" description="RRM" evidence="6">
    <location>
        <begin position="130"/>
        <end position="209"/>
    </location>
</feature>